<dbReference type="EMBL" id="JARMQG010000084">
    <property type="protein sequence ID" value="MED3562386.1"/>
    <property type="molecule type" value="Genomic_DNA"/>
</dbReference>
<comment type="caution">
    <text evidence="2">The sequence shown here is derived from an EMBL/GenBank/DDBJ whole genome shotgun (WGS) entry which is preliminary data.</text>
</comment>
<gene>
    <name evidence="2" type="ORF">P4447_07950</name>
</gene>
<protein>
    <submittedName>
        <fullName evidence="2">Uncharacterized protein</fullName>
    </submittedName>
</protein>
<dbReference type="Proteomes" id="UP001330749">
    <property type="component" value="Unassembled WGS sequence"/>
</dbReference>
<accession>A0ABU6N830</accession>
<dbReference type="RefSeq" id="WP_327967307.1">
    <property type="nucleotide sequence ID" value="NZ_JARMQG010000084.1"/>
</dbReference>
<keyword evidence="1" id="KW-0175">Coiled coil</keyword>
<evidence type="ECO:0000313" key="2">
    <source>
        <dbReference type="EMBL" id="MED3562386.1"/>
    </source>
</evidence>
<reference evidence="2 3" key="1">
    <citation type="submission" date="2023-03" db="EMBL/GenBank/DDBJ databases">
        <title>Bacillus Genome Sequencing.</title>
        <authorList>
            <person name="Dunlap C."/>
        </authorList>
    </citation>
    <scope>NUCLEOTIDE SEQUENCE [LARGE SCALE GENOMIC DNA]</scope>
    <source>
        <strain evidence="2 3">B-14544</strain>
    </source>
</reference>
<evidence type="ECO:0000256" key="1">
    <source>
        <dbReference type="SAM" id="Coils"/>
    </source>
</evidence>
<feature type="coiled-coil region" evidence="1">
    <location>
        <begin position="71"/>
        <end position="98"/>
    </location>
</feature>
<name>A0ABU6N830_9BACI</name>
<organism evidence="2 3">
    <name type="scientific">Bacillus xiapuensis</name>
    <dbReference type="NCBI Taxonomy" id="2014075"/>
    <lineage>
        <taxon>Bacteria</taxon>
        <taxon>Bacillati</taxon>
        <taxon>Bacillota</taxon>
        <taxon>Bacilli</taxon>
        <taxon>Bacillales</taxon>
        <taxon>Bacillaceae</taxon>
        <taxon>Bacillus</taxon>
    </lineage>
</organism>
<keyword evidence="3" id="KW-1185">Reference proteome</keyword>
<sequence>MKKGVKIAVSSVAMAGIFSAGLFGKDIVTKAGSSWSTTAQNNAYSELLSTGNVTKDNLVSNLDSDVNDKVNAAIQGTIDEQQKELQKLLEQYYQMKLDGLENSPEFLALDQKIKDIKASVLDAFKKQIDAEFAKTTQEQK</sequence>
<evidence type="ECO:0000313" key="3">
    <source>
        <dbReference type="Proteomes" id="UP001330749"/>
    </source>
</evidence>
<proteinExistence type="predicted"/>